<protein>
    <recommendedName>
        <fullName evidence="4">Glycosyltransferase RgtA/B/C/D-like domain-containing protein</fullName>
    </recommendedName>
</protein>
<accession>A0A0P6XUP7</accession>
<proteinExistence type="predicted"/>
<dbReference type="Proteomes" id="UP000050544">
    <property type="component" value="Unassembled WGS sequence"/>
</dbReference>
<feature type="transmembrane region" description="Helical" evidence="1">
    <location>
        <begin position="56"/>
        <end position="74"/>
    </location>
</feature>
<keyword evidence="1" id="KW-0812">Transmembrane</keyword>
<feature type="transmembrane region" description="Helical" evidence="1">
    <location>
        <begin position="118"/>
        <end position="139"/>
    </location>
</feature>
<evidence type="ECO:0000313" key="2">
    <source>
        <dbReference type="EMBL" id="KPL83993.1"/>
    </source>
</evidence>
<dbReference type="AlphaFoldDB" id="A0A0P6XUP7"/>
<feature type="transmembrane region" description="Helical" evidence="1">
    <location>
        <begin position="198"/>
        <end position="220"/>
    </location>
</feature>
<name>A0A0P6XUP7_9CHLR</name>
<dbReference type="Pfam" id="PF19528">
    <property type="entry name" value="DUF6056"/>
    <property type="match status" value="1"/>
</dbReference>
<evidence type="ECO:0000313" key="3">
    <source>
        <dbReference type="Proteomes" id="UP000050544"/>
    </source>
</evidence>
<gene>
    <name evidence="2" type="ORF">SE15_02030</name>
</gene>
<feature type="transmembrane region" description="Helical" evidence="1">
    <location>
        <begin position="356"/>
        <end position="373"/>
    </location>
</feature>
<feature type="transmembrane region" description="Helical" evidence="1">
    <location>
        <begin position="286"/>
        <end position="310"/>
    </location>
</feature>
<organism evidence="2 3">
    <name type="scientific">Thermanaerothrix daxensis</name>
    <dbReference type="NCBI Taxonomy" id="869279"/>
    <lineage>
        <taxon>Bacteria</taxon>
        <taxon>Bacillati</taxon>
        <taxon>Chloroflexota</taxon>
        <taxon>Anaerolineae</taxon>
        <taxon>Anaerolineales</taxon>
        <taxon>Anaerolineaceae</taxon>
        <taxon>Thermanaerothrix</taxon>
    </lineage>
</organism>
<keyword evidence="1" id="KW-0472">Membrane</keyword>
<comment type="caution">
    <text evidence="2">The sequence shown here is derived from an EMBL/GenBank/DDBJ whole genome shotgun (WGS) entry which is preliminary data.</text>
</comment>
<dbReference type="InterPro" id="IPR045691">
    <property type="entry name" value="DUF6056"/>
</dbReference>
<feature type="transmembrane region" description="Helical" evidence="1">
    <location>
        <begin position="146"/>
        <end position="163"/>
    </location>
</feature>
<sequence>MRYSGDDYCYAAVLSEYGFWEAQRRSYFEVTTYHGNRYSLTLFSHLADLFGPKANGWLPGLALILWVGSLYFVFRKAAQLLNRPIRAIEAMLLAEAVVFLVLHRTPDIAQSLYWRSGMLPYLMPLVFNAILLGAFLSICGQSGRPLLLYGGILFSLAVLGGGFSETGVAFQGGFWTLIVLGSYIFAHRSSWRFRAPLFLSAVIWLGTLVALVLLAFSPVVKARLMDLPSPPNLLALLEMCFRYAAIFTLKTMKQVYENVVILAFFFFFGFYSATHHPLRVTTLRLLPWKLFLVVGSGILLLLCCMAPSAYAESSYPELRALILARFVVVVIMGIAAWVVGEMVGSLSVRLSQPSRFSAMALLFLSILYVYPIFHITEIRTNTPLYQKWARFWDARDQRIRELKQQGFSEIHVMEIDHVIPNVMELSRDAAHWYTNCAEVYYGVRAIYADQPGWDEKVPP</sequence>
<feature type="transmembrane region" description="Helical" evidence="1">
    <location>
        <begin position="322"/>
        <end position="344"/>
    </location>
</feature>
<keyword evidence="3" id="KW-1185">Reference proteome</keyword>
<feature type="transmembrane region" description="Helical" evidence="1">
    <location>
        <begin position="86"/>
        <end position="106"/>
    </location>
</feature>
<feature type="transmembrane region" description="Helical" evidence="1">
    <location>
        <begin position="169"/>
        <end position="186"/>
    </location>
</feature>
<evidence type="ECO:0008006" key="4">
    <source>
        <dbReference type="Google" id="ProtNLM"/>
    </source>
</evidence>
<dbReference type="EMBL" id="LGKO01000002">
    <property type="protein sequence ID" value="KPL83993.1"/>
    <property type="molecule type" value="Genomic_DNA"/>
</dbReference>
<keyword evidence="1" id="KW-1133">Transmembrane helix</keyword>
<feature type="transmembrane region" description="Helical" evidence="1">
    <location>
        <begin position="256"/>
        <end position="274"/>
    </location>
</feature>
<reference evidence="2 3" key="1">
    <citation type="submission" date="2015-07" db="EMBL/GenBank/DDBJ databases">
        <title>Whole genome sequence of Thermanaerothrix daxensis DSM 23592.</title>
        <authorList>
            <person name="Hemp J."/>
            <person name="Ward L.M."/>
            <person name="Pace L.A."/>
            <person name="Fischer W.W."/>
        </authorList>
    </citation>
    <scope>NUCLEOTIDE SEQUENCE [LARGE SCALE GENOMIC DNA]</scope>
    <source>
        <strain evidence="2 3">GNS-1</strain>
    </source>
</reference>
<evidence type="ECO:0000256" key="1">
    <source>
        <dbReference type="SAM" id="Phobius"/>
    </source>
</evidence>